<proteinExistence type="predicted"/>
<evidence type="ECO:0000313" key="3">
    <source>
        <dbReference type="Proteomes" id="UP000032067"/>
    </source>
</evidence>
<accession>A0A0D0LG84</accession>
<keyword evidence="1" id="KW-0812">Transmembrane</keyword>
<keyword evidence="1" id="KW-1133">Transmembrane helix</keyword>
<gene>
    <name evidence="2" type="ORF">RT97_20965</name>
</gene>
<feature type="transmembrane region" description="Helical" evidence="1">
    <location>
        <begin position="57"/>
        <end position="75"/>
    </location>
</feature>
<dbReference type="EMBL" id="JXQQ01000049">
    <property type="protein sequence ID" value="KIQ28193.1"/>
    <property type="molecule type" value="Genomic_DNA"/>
</dbReference>
<evidence type="ECO:0000313" key="2">
    <source>
        <dbReference type="EMBL" id="KIQ28193.1"/>
    </source>
</evidence>
<sequence length="88" mass="9529">MSLAAYGIWVLFSGEYTYRPGRGNGTVTLLALDARLMGLFQLFLAVLVTALGVSGRKAWWCFRIGLAGAVLCLVVEGARQLMRIAVHA</sequence>
<dbReference type="Proteomes" id="UP000032067">
    <property type="component" value="Unassembled WGS sequence"/>
</dbReference>
<comment type="caution">
    <text evidence="2">The sequence shown here is derived from an EMBL/GenBank/DDBJ whole genome shotgun (WGS) entry which is preliminary data.</text>
</comment>
<organism evidence="2 3">
    <name type="scientific">Variovorax paradoxus</name>
    <dbReference type="NCBI Taxonomy" id="34073"/>
    <lineage>
        <taxon>Bacteria</taxon>
        <taxon>Pseudomonadati</taxon>
        <taxon>Pseudomonadota</taxon>
        <taxon>Betaproteobacteria</taxon>
        <taxon>Burkholderiales</taxon>
        <taxon>Comamonadaceae</taxon>
        <taxon>Variovorax</taxon>
    </lineage>
</organism>
<evidence type="ECO:0000256" key="1">
    <source>
        <dbReference type="SAM" id="Phobius"/>
    </source>
</evidence>
<name>A0A0D0LG84_VARPD</name>
<feature type="transmembrane region" description="Helical" evidence="1">
    <location>
        <begin position="29"/>
        <end position="51"/>
    </location>
</feature>
<reference evidence="2 3" key="1">
    <citation type="submission" date="2014-12" db="EMBL/GenBank/DDBJ databases">
        <title>16Stimator: statistical estimation of ribosomal gene copy numbers from draft genome assemblies.</title>
        <authorList>
            <person name="Perisin M.A."/>
            <person name="Vetter M."/>
            <person name="Gilbert J.A."/>
            <person name="Bergelson J."/>
        </authorList>
    </citation>
    <scope>NUCLEOTIDE SEQUENCE [LARGE SCALE GENOMIC DNA]</scope>
    <source>
        <strain evidence="2 3">MEDvA23</strain>
    </source>
</reference>
<keyword evidence="1" id="KW-0472">Membrane</keyword>
<dbReference type="AlphaFoldDB" id="A0A0D0LG84"/>
<protein>
    <submittedName>
        <fullName evidence="2">Uncharacterized protein</fullName>
    </submittedName>
</protein>